<evidence type="ECO:0008006" key="4">
    <source>
        <dbReference type="Google" id="ProtNLM"/>
    </source>
</evidence>
<keyword evidence="1" id="KW-0472">Membrane</keyword>
<sequence length="269" mass="28939">MPGTICQLVCAAETQVNFARLVGDLDSVLSRFASCAVNLTWDCEDIALFDMPGTRILLGWSEGIGLDRLSCLTISVGPSPIAAVAGQFPAHDTMCVQLAERVQRRIPHEAVLWHHIPGIATSETLDELVDALPRLTTPNIGEMLNEEAAREAAADLEITMAEDAKEMQAQPEGEAARWHDPELGRLREALYPCGDDVQQVEQPSRPLQLAAHAMNASLLAVNAPVAALVMAYGFLKGGDMRFSSRAMTLASLMIAVSNTDLVHSLAALT</sequence>
<organism evidence="2 3">
    <name type="scientific">Fuscibacter oryzae</name>
    <dbReference type="NCBI Taxonomy" id="2803939"/>
    <lineage>
        <taxon>Bacteria</taxon>
        <taxon>Pseudomonadati</taxon>
        <taxon>Pseudomonadota</taxon>
        <taxon>Alphaproteobacteria</taxon>
        <taxon>Rhodobacterales</taxon>
        <taxon>Paracoccaceae</taxon>
        <taxon>Fuscibacter</taxon>
    </lineage>
</organism>
<dbReference type="EMBL" id="JAESVP010000003">
    <property type="protein sequence ID" value="MBL4927850.1"/>
    <property type="molecule type" value="Genomic_DNA"/>
</dbReference>
<gene>
    <name evidence="2" type="ORF">JI744_07010</name>
</gene>
<comment type="caution">
    <text evidence="2">The sequence shown here is derived from an EMBL/GenBank/DDBJ whole genome shotgun (WGS) entry which is preliminary data.</text>
</comment>
<dbReference type="AlphaFoldDB" id="A0A8J7MS07"/>
<keyword evidence="1" id="KW-1133">Transmembrane helix</keyword>
<evidence type="ECO:0000313" key="2">
    <source>
        <dbReference type="EMBL" id="MBL4927850.1"/>
    </source>
</evidence>
<dbReference type="RefSeq" id="WP_202658985.1">
    <property type="nucleotide sequence ID" value="NZ_JAESVP010000003.1"/>
</dbReference>
<keyword evidence="1" id="KW-0812">Transmembrane</keyword>
<reference evidence="2" key="1">
    <citation type="submission" date="2021-01" db="EMBL/GenBank/DDBJ databases">
        <title>Genome seq and assembly of Tabrizicola sp. KVB23.</title>
        <authorList>
            <person name="Chhetri G."/>
        </authorList>
    </citation>
    <scope>NUCLEOTIDE SEQUENCE</scope>
    <source>
        <strain evidence="2">KVB23</strain>
    </source>
</reference>
<proteinExistence type="predicted"/>
<name>A0A8J7MS07_9RHOB</name>
<keyword evidence="3" id="KW-1185">Reference proteome</keyword>
<evidence type="ECO:0000313" key="3">
    <source>
        <dbReference type="Proteomes" id="UP000619033"/>
    </source>
</evidence>
<evidence type="ECO:0000256" key="1">
    <source>
        <dbReference type="SAM" id="Phobius"/>
    </source>
</evidence>
<accession>A0A8J7MS07</accession>
<feature type="transmembrane region" description="Helical" evidence="1">
    <location>
        <begin position="213"/>
        <end position="235"/>
    </location>
</feature>
<protein>
    <recommendedName>
        <fullName evidence="4">STAS domain-containing protein</fullName>
    </recommendedName>
</protein>
<dbReference type="Proteomes" id="UP000619033">
    <property type="component" value="Unassembled WGS sequence"/>
</dbReference>